<sequence>MESLDQTRSVCSDMPLGSIQWITATTCRFCKEIPCGWQELACIYCTSQISSSSKTQIPAIAQPPDDAVHGNQALRSPSNTIPNIYQPPCSVLRQGTTYNQHNHLPCPKSQNEPTKRALLSCYATYTRKRYSQIEHVHAGDTPPTRSSPGSAVVYKP</sequence>
<dbReference type="HOGENOM" id="CLU_1686257_0_0_1"/>
<reference evidence="2 3" key="1">
    <citation type="journal article" date="2013" name="PLoS Genet.">
        <title>Comparative genome structure, secondary metabolite, and effector coding capacity across Cochliobolus pathogens.</title>
        <authorList>
            <person name="Condon B.J."/>
            <person name="Leng Y."/>
            <person name="Wu D."/>
            <person name="Bushley K.E."/>
            <person name="Ohm R.A."/>
            <person name="Otillar R."/>
            <person name="Martin J."/>
            <person name="Schackwitz W."/>
            <person name="Grimwood J."/>
            <person name="MohdZainudin N."/>
            <person name="Xue C."/>
            <person name="Wang R."/>
            <person name="Manning V.A."/>
            <person name="Dhillon B."/>
            <person name="Tu Z.J."/>
            <person name="Steffenson B.J."/>
            <person name="Salamov A."/>
            <person name="Sun H."/>
            <person name="Lowry S."/>
            <person name="LaButti K."/>
            <person name="Han J."/>
            <person name="Copeland A."/>
            <person name="Lindquist E."/>
            <person name="Barry K."/>
            <person name="Schmutz J."/>
            <person name="Baker S.E."/>
            <person name="Ciuffetti L.M."/>
            <person name="Grigoriev I.V."/>
            <person name="Zhong S."/>
            <person name="Turgeon B.G."/>
        </authorList>
    </citation>
    <scope>NUCLEOTIDE SEQUENCE [LARGE SCALE GENOMIC DNA]</scope>
    <source>
        <strain evidence="2 3">26-R-13</strain>
    </source>
</reference>
<dbReference type="AlphaFoldDB" id="W6YL62"/>
<dbReference type="Proteomes" id="UP000053841">
    <property type="component" value="Unassembled WGS sequence"/>
</dbReference>
<proteinExistence type="predicted"/>
<dbReference type="KEGG" id="bze:COCCADRAFT_22343"/>
<feature type="region of interest" description="Disordered" evidence="1">
    <location>
        <begin position="59"/>
        <end position="81"/>
    </location>
</feature>
<protein>
    <submittedName>
        <fullName evidence="2">Uncharacterized protein</fullName>
    </submittedName>
</protein>
<dbReference type="GeneID" id="19145180"/>
<keyword evidence="3" id="KW-1185">Reference proteome</keyword>
<accession>W6YL62</accession>
<feature type="region of interest" description="Disordered" evidence="1">
    <location>
        <begin position="133"/>
        <end position="156"/>
    </location>
</feature>
<name>W6YL62_COCC2</name>
<dbReference type="RefSeq" id="XP_007707469.1">
    <property type="nucleotide sequence ID" value="XM_007709279.1"/>
</dbReference>
<evidence type="ECO:0000313" key="3">
    <source>
        <dbReference type="Proteomes" id="UP000053841"/>
    </source>
</evidence>
<evidence type="ECO:0000313" key="2">
    <source>
        <dbReference type="EMBL" id="EUC38223.1"/>
    </source>
</evidence>
<evidence type="ECO:0000256" key="1">
    <source>
        <dbReference type="SAM" id="MobiDB-lite"/>
    </source>
</evidence>
<organism evidence="2 3">
    <name type="scientific">Cochliobolus carbonum (strain 26-R-13)</name>
    <name type="common">Maize leaf spot fungus</name>
    <name type="synonym">Bipolaris zeicola</name>
    <dbReference type="NCBI Taxonomy" id="930089"/>
    <lineage>
        <taxon>Eukaryota</taxon>
        <taxon>Fungi</taxon>
        <taxon>Dikarya</taxon>
        <taxon>Ascomycota</taxon>
        <taxon>Pezizomycotina</taxon>
        <taxon>Dothideomycetes</taxon>
        <taxon>Pleosporomycetidae</taxon>
        <taxon>Pleosporales</taxon>
        <taxon>Pleosporineae</taxon>
        <taxon>Pleosporaceae</taxon>
        <taxon>Bipolaris</taxon>
    </lineage>
</organism>
<dbReference type="EMBL" id="KI964544">
    <property type="protein sequence ID" value="EUC38223.1"/>
    <property type="molecule type" value="Genomic_DNA"/>
</dbReference>
<gene>
    <name evidence="2" type="ORF">COCCADRAFT_22343</name>
</gene>